<dbReference type="NCBIfam" id="NF033592">
    <property type="entry name" value="transpos_IS4_1"/>
    <property type="match status" value="1"/>
</dbReference>
<dbReference type="PANTHER" id="PTHR33258:SF1">
    <property type="entry name" value="TRANSPOSASE INSL FOR INSERTION SEQUENCE ELEMENT IS186A-RELATED"/>
    <property type="match status" value="1"/>
</dbReference>
<dbReference type="InterPro" id="IPR012337">
    <property type="entry name" value="RNaseH-like_sf"/>
</dbReference>
<evidence type="ECO:0000256" key="2">
    <source>
        <dbReference type="ARBA" id="ARBA00022578"/>
    </source>
</evidence>
<organism evidence="6 7">
    <name type="scientific">Halococcus thailandensis JCM 13552</name>
    <dbReference type="NCBI Taxonomy" id="1227457"/>
    <lineage>
        <taxon>Archaea</taxon>
        <taxon>Methanobacteriati</taxon>
        <taxon>Methanobacteriota</taxon>
        <taxon>Stenosarchaea group</taxon>
        <taxon>Halobacteria</taxon>
        <taxon>Halobacteriales</taxon>
        <taxon>Halococcaceae</taxon>
        <taxon>Halococcus</taxon>
    </lineage>
</organism>
<accession>M0MTM7</accession>
<evidence type="ECO:0000256" key="3">
    <source>
        <dbReference type="ARBA" id="ARBA00023125"/>
    </source>
</evidence>
<name>M0MTM7_9EURY</name>
<dbReference type="STRING" id="1227457.C451_19643"/>
<keyword evidence="7" id="KW-1185">Reference proteome</keyword>
<protein>
    <submittedName>
        <fullName evidence="6">ISH8-type transposase</fullName>
    </submittedName>
</protein>
<dbReference type="GO" id="GO:0003677">
    <property type="term" value="F:DNA binding"/>
    <property type="evidence" value="ECO:0007669"/>
    <property type="project" value="UniProtKB-KW"/>
</dbReference>
<keyword evidence="3" id="KW-0238">DNA-binding</keyword>
<dbReference type="PANTHER" id="PTHR33258">
    <property type="entry name" value="TRANSPOSASE INSL FOR INSERTION SEQUENCE ELEMENT IS186A-RELATED"/>
    <property type="match status" value="1"/>
</dbReference>
<evidence type="ECO:0000256" key="4">
    <source>
        <dbReference type="ARBA" id="ARBA00023172"/>
    </source>
</evidence>
<dbReference type="eggNOG" id="arCOG06159">
    <property type="taxonomic scope" value="Archaea"/>
</dbReference>
<evidence type="ECO:0000313" key="6">
    <source>
        <dbReference type="EMBL" id="EMA48971.1"/>
    </source>
</evidence>
<dbReference type="InterPro" id="IPR002559">
    <property type="entry name" value="Transposase_11"/>
</dbReference>
<dbReference type="PATRIC" id="fig|1227457.3.peg.3848"/>
<dbReference type="SUPFAM" id="SSF53098">
    <property type="entry name" value="Ribonuclease H-like"/>
    <property type="match status" value="1"/>
</dbReference>
<dbReference type="GO" id="GO:0004803">
    <property type="term" value="F:transposase activity"/>
    <property type="evidence" value="ECO:0007669"/>
    <property type="project" value="InterPro"/>
</dbReference>
<evidence type="ECO:0000313" key="7">
    <source>
        <dbReference type="Proteomes" id="UP000011680"/>
    </source>
</evidence>
<dbReference type="AlphaFoldDB" id="M0MTM7"/>
<keyword evidence="2" id="KW-0815">Transposition</keyword>
<comment type="caution">
    <text evidence="6">The sequence shown here is derived from an EMBL/GenBank/DDBJ whole genome shotgun (WGS) entry which is preliminary data.</text>
</comment>
<dbReference type="Proteomes" id="UP000011680">
    <property type="component" value="Unassembled WGS sequence"/>
</dbReference>
<dbReference type="InterPro" id="IPR047952">
    <property type="entry name" value="Transpos_IS4"/>
</dbReference>
<sequence>MIADATVFRLHRLLTAFPATHDDQSGAKLHLVYNVTKQTLAQFKLTDERTHESSQFRTGNWLRGRLFLFDLGFYGYRRFALIDENDGYFVSRLKTNANPLIVDERRKWRGRAISLTGSHLRDHLSKLKRKHIDVTGEFGFKRRQYGESRSAATREFRVVGVRNEDTDDYHLYVTNLPDEFTPEQVAALYSFRWKVELLFRELKSRYGLEKFETGNKAIAELLVVAALLTLLVSRALLAVFQELDPDVEYPEERWATTFRSVAQPVLGDLGVALGHPPPNLPELVRREARQPERSRLTLNKRVAHAFNTEMRP</sequence>
<feature type="domain" description="Transposase IS4-like" evidence="5">
    <location>
        <begin position="2"/>
        <end position="229"/>
    </location>
</feature>
<gene>
    <name evidence="6" type="ORF">C451_19643</name>
</gene>
<dbReference type="GO" id="GO:0006313">
    <property type="term" value="P:DNA transposition"/>
    <property type="evidence" value="ECO:0007669"/>
    <property type="project" value="InterPro"/>
</dbReference>
<proteinExistence type="inferred from homology"/>
<comment type="similarity">
    <text evidence="1">Belongs to the transposase 11 family.</text>
</comment>
<evidence type="ECO:0000256" key="1">
    <source>
        <dbReference type="ARBA" id="ARBA00010075"/>
    </source>
</evidence>
<keyword evidence="4" id="KW-0233">DNA recombination</keyword>
<dbReference type="EMBL" id="AOMF01000180">
    <property type="protein sequence ID" value="EMA48971.1"/>
    <property type="molecule type" value="Genomic_DNA"/>
</dbReference>
<reference evidence="6 7" key="1">
    <citation type="journal article" date="2014" name="PLoS Genet.">
        <title>Phylogenetically driven sequencing of extremely halophilic archaea reveals strategies for static and dynamic osmo-response.</title>
        <authorList>
            <person name="Becker E.A."/>
            <person name="Seitzer P.M."/>
            <person name="Tritt A."/>
            <person name="Larsen D."/>
            <person name="Krusor M."/>
            <person name="Yao A.I."/>
            <person name="Wu D."/>
            <person name="Madern D."/>
            <person name="Eisen J.A."/>
            <person name="Darling A.E."/>
            <person name="Facciotti M.T."/>
        </authorList>
    </citation>
    <scope>NUCLEOTIDE SEQUENCE [LARGE SCALE GENOMIC DNA]</scope>
    <source>
        <strain evidence="6 7">JCM 13552</strain>
    </source>
</reference>
<dbReference type="Gene3D" id="3.90.350.10">
    <property type="entry name" value="Transposase Inhibitor Protein From Tn5, Chain A, domain 1"/>
    <property type="match status" value="1"/>
</dbReference>
<dbReference type="Pfam" id="PF01609">
    <property type="entry name" value="DDE_Tnp_1"/>
    <property type="match status" value="1"/>
</dbReference>
<evidence type="ECO:0000259" key="5">
    <source>
        <dbReference type="Pfam" id="PF01609"/>
    </source>
</evidence>